<dbReference type="AlphaFoldDB" id="A0A0F9LMF4"/>
<dbReference type="CDD" id="cd01029">
    <property type="entry name" value="TOPRIM_primases"/>
    <property type="match status" value="1"/>
</dbReference>
<proteinExistence type="predicted"/>
<dbReference type="InterPro" id="IPR034154">
    <property type="entry name" value="TOPRIM_DnaG/twinkle"/>
</dbReference>
<evidence type="ECO:0000313" key="2">
    <source>
        <dbReference type="EMBL" id="KKM65530.1"/>
    </source>
</evidence>
<dbReference type="InterPro" id="IPR006171">
    <property type="entry name" value="TOPRIM_dom"/>
</dbReference>
<organism evidence="2">
    <name type="scientific">marine sediment metagenome</name>
    <dbReference type="NCBI Taxonomy" id="412755"/>
    <lineage>
        <taxon>unclassified sequences</taxon>
        <taxon>metagenomes</taxon>
        <taxon>ecological metagenomes</taxon>
    </lineage>
</organism>
<comment type="caution">
    <text evidence="2">The sequence shown here is derived from an EMBL/GenBank/DDBJ whole genome shotgun (WGS) entry which is preliminary data.</text>
</comment>
<reference evidence="2" key="1">
    <citation type="journal article" date="2015" name="Nature">
        <title>Complex archaea that bridge the gap between prokaryotes and eukaryotes.</title>
        <authorList>
            <person name="Spang A."/>
            <person name="Saw J.H."/>
            <person name="Jorgensen S.L."/>
            <person name="Zaremba-Niedzwiedzka K."/>
            <person name="Martijn J."/>
            <person name="Lind A.E."/>
            <person name="van Eijk R."/>
            <person name="Schleper C."/>
            <person name="Guy L."/>
            <person name="Ettema T.J."/>
        </authorList>
    </citation>
    <scope>NUCLEOTIDE SEQUENCE</scope>
</reference>
<evidence type="ECO:0000259" key="1">
    <source>
        <dbReference type="PROSITE" id="PS50880"/>
    </source>
</evidence>
<dbReference type="PROSITE" id="PS50880">
    <property type="entry name" value="TOPRIM"/>
    <property type="match status" value="1"/>
</dbReference>
<sequence>MSLELIEQHRGISVETLKDCGLWWNESDSNYPVVVPYYHVGGKWYDRRLWRPGLDRPDDQAKALSPKNVDHQADSHLYNPLELGPNASLVFICEGEYDTLSVIDCGYPAVGSQGTHTFKAVWARLFSGALVIIAFDDDKEGTTASEKLRKYFRLLGNRAYILGRDKGRDLNDYHKLGQLDDLLDDYMFDNELTGEN</sequence>
<feature type="domain" description="Toprim" evidence="1">
    <location>
        <begin position="88"/>
        <end position="167"/>
    </location>
</feature>
<dbReference type="Pfam" id="PF13155">
    <property type="entry name" value="Toprim_2"/>
    <property type="match status" value="1"/>
</dbReference>
<gene>
    <name evidence="2" type="ORF">LCGC14_1490300</name>
</gene>
<dbReference type="Gene3D" id="3.40.1360.10">
    <property type="match status" value="1"/>
</dbReference>
<accession>A0A0F9LMF4</accession>
<protein>
    <recommendedName>
        <fullName evidence="1">Toprim domain-containing protein</fullName>
    </recommendedName>
</protein>
<name>A0A0F9LMF4_9ZZZZ</name>
<dbReference type="SUPFAM" id="SSF56731">
    <property type="entry name" value="DNA primase core"/>
    <property type="match status" value="1"/>
</dbReference>
<dbReference type="EMBL" id="LAZR01010708">
    <property type="protein sequence ID" value="KKM65530.1"/>
    <property type="molecule type" value="Genomic_DNA"/>
</dbReference>